<dbReference type="AlphaFoldDB" id="A0AAN4YDQ7"/>
<organism evidence="2 3">
    <name type="scientific">Aspergillus oryzae</name>
    <name type="common">Yellow koji mold</name>
    <dbReference type="NCBI Taxonomy" id="5062"/>
    <lineage>
        <taxon>Eukaryota</taxon>
        <taxon>Fungi</taxon>
        <taxon>Dikarya</taxon>
        <taxon>Ascomycota</taxon>
        <taxon>Pezizomycotina</taxon>
        <taxon>Eurotiomycetes</taxon>
        <taxon>Eurotiomycetidae</taxon>
        <taxon>Eurotiales</taxon>
        <taxon>Aspergillaceae</taxon>
        <taxon>Aspergillus</taxon>
        <taxon>Aspergillus subgen. Circumdati</taxon>
    </lineage>
</organism>
<dbReference type="EMBL" id="BSYA01000005">
    <property type="protein sequence ID" value="GMG23431.1"/>
    <property type="molecule type" value="Genomic_DNA"/>
</dbReference>
<feature type="region of interest" description="Disordered" evidence="1">
    <location>
        <begin position="1"/>
        <end position="58"/>
    </location>
</feature>
<sequence>MLSSWQKKFLEKSDGPTEANPNPPEYGTNEDIHPGSKRPEEVVNDDVSREDVPDDTAQDGVAQAEAITLTWNKWSLGSAYIL</sequence>
<evidence type="ECO:0000313" key="3">
    <source>
        <dbReference type="Proteomes" id="UP001165205"/>
    </source>
</evidence>
<accession>A0AAN4YDQ7</accession>
<feature type="compositionally biased region" description="Basic and acidic residues" evidence="1">
    <location>
        <begin position="30"/>
        <end position="51"/>
    </location>
</feature>
<proteinExistence type="predicted"/>
<evidence type="ECO:0000256" key="1">
    <source>
        <dbReference type="SAM" id="MobiDB-lite"/>
    </source>
</evidence>
<reference evidence="2" key="1">
    <citation type="submission" date="2023-04" db="EMBL/GenBank/DDBJ databases">
        <title>Aspergillus oryzae NBRC 4228.</title>
        <authorList>
            <person name="Ichikawa N."/>
            <person name="Sato H."/>
            <person name="Tonouchi N."/>
        </authorList>
    </citation>
    <scope>NUCLEOTIDE SEQUENCE</scope>
    <source>
        <strain evidence="2">NBRC 4228</strain>
    </source>
</reference>
<gene>
    <name evidence="2" type="ORF">Aory04_000087600</name>
</gene>
<protein>
    <submittedName>
        <fullName evidence="2">Unnamed protein product</fullName>
    </submittedName>
</protein>
<dbReference type="Proteomes" id="UP001165205">
    <property type="component" value="Unassembled WGS sequence"/>
</dbReference>
<evidence type="ECO:0000313" key="2">
    <source>
        <dbReference type="EMBL" id="GMG23431.1"/>
    </source>
</evidence>
<name>A0AAN4YDQ7_ASPOZ</name>
<comment type="caution">
    <text evidence="2">The sequence shown here is derived from an EMBL/GenBank/DDBJ whole genome shotgun (WGS) entry which is preliminary data.</text>
</comment>